<dbReference type="AlphaFoldDB" id="A0A0H5LSJ3"/>
<feature type="domain" description="YcgL" evidence="2">
    <location>
        <begin position="1"/>
        <end position="85"/>
    </location>
</feature>
<sequence>MLCAIYRSPKRDQTYLYIEKKDDFSRVPAELLASFGKPQFAMQLALNNREKLATADIDKVKSALIEQGFYLQVPPPPESLLKMHLGENNVQS</sequence>
<evidence type="ECO:0000256" key="1">
    <source>
        <dbReference type="HAMAP-Rule" id="MF_01866"/>
    </source>
</evidence>
<dbReference type="PANTHER" id="PTHR38109:SF1">
    <property type="entry name" value="PROTEIN YCGL"/>
    <property type="match status" value="1"/>
</dbReference>
<dbReference type="SUPFAM" id="SSF160191">
    <property type="entry name" value="YcgL-like"/>
    <property type="match status" value="1"/>
</dbReference>
<evidence type="ECO:0000313" key="3">
    <source>
        <dbReference type="EMBL" id="CRY54020.1"/>
    </source>
</evidence>
<proteinExistence type="inferred from homology"/>
<dbReference type="PANTHER" id="PTHR38109">
    <property type="entry name" value="PROTEIN YCGL"/>
    <property type="match status" value="1"/>
</dbReference>
<dbReference type="Gene3D" id="3.10.510.20">
    <property type="entry name" value="YcgL domain"/>
    <property type="match status" value="1"/>
</dbReference>
<gene>
    <name evidence="3" type="primary">ycgL</name>
    <name evidence="3" type="ORF">ERS008476_00931</name>
</gene>
<dbReference type="PROSITE" id="PS51648">
    <property type="entry name" value="YCGL"/>
    <property type="match status" value="1"/>
</dbReference>
<protein>
    <recommendedName>
        <fullName evidence="1">YcgL domain-containing protein ERS008476_00931</fullName>
    </recommendedName>
</protein>
<organism evidence="3 4">
    <name type="scientific">Yersinia intermedia</name>
    <dbReference type="NCBI Taxonomy" id="631"/>
    <lineage>
        <taxon>Bacteria</taxon>
        <taxon>Pseudomonadati</taxon>
        <taxon>Pseudomonadota</taxon>
        <taxon>Gammaproteobacteria</taxon>
        <taxon>Enterobacterales</taxon>
        <taxon>Yersiniaceae</taxon>
        <taxon>Yersinia</taxon>
    </lineage>
</organism>
<evidence type="ECO:0000259" key="2">
    <source>
        <dbReference type="PROSITE" id="PS51648"/>
    </source>
</evidence>
<dbReference type="EMBL" id="CWJI01000001">
    <property type="protein sequence ID" value="CRY54020.1"/>
    <property type="molecule type" value="Genomic_DNA"/>
</dbReference>
<evidence type="ECO:0000313" key="4">
    <source>
        <dbReference type="Proteomes" id="UP000043316"/>
    </source>
</evidence>
<dbReference type="HAMAP" id="MF_01866">
    <property type="entry name" value="UPF0745"/>
    <property type="match status" value="1"/>
</dbReference>
<dbReference type="RefSeq" id="WP_019209847.1">
    <property type="nucleotide sequence ID" value="NZ_CWJI01000001.1"/>
</dbReference>
<dbReference type="Proteomes" id="UP000043316">
    <property type="component" value="Unassembled WGS sequence"/>
</dbReference>
<dbReference type="InterPro" id="IPR038068">
    <property type="entry name" value="YcgL-like_sf"/>
</dbReference>
<name>A0A0H5LSJ3_YERIN</name>
<dbReference type="Pfam" id="PF05166">
    <property type="entry name" value="YcgL"/>
    <property type="match status" value="1"/>
</dbReference>
<accession>A0A0H5LSJ3</accession>
<reference evidence="4" key="1">
    <citation type="submission" date="2015-03" db="EMBL/GenBank/DDBJ databases">
        <authorList>
            <consortium name="Pathogen Informatics"/>
        </authorList>
    </citation>
    <scope>NUCLEOTIDE SEQUENCE [LARGE SCALE GENOMIC DNA]</scope>
    <source>
        <strain evidence="4">R148</strain>
    </source>
</reference>
<dbReference type="InterPro" id="IPR027354">
    <property type="entry name" value="YcgL_dom"/>
</dbReference>
<dbReference type="GeneID" id="61814487"/>